<keyword evidence="3" id="KW-0732">Signal</keyword>
<feature type="compositionally biased region" description="Pro residues" evidence="2">
    <location>
        <begin position="418"/>
        <end position="429"/>
    </location>
</feature>
<feature type="chain" id="PRO_5046007991" evidence="3">
    <location>
        <begin position="21"/>
        <end position="441"/>
    </location>
</feature>
<sequence>MRRSLFAAVAALTLSSLASAALAQAPTPAPAAAASGKALTVTEGGVALLTLTADVDSVILSNDTALGVEVQDPRHIVIFGKVEGAGDVILMDARKRQVDRRRVTVVADTSALEALIANSTPGAKIRVQKSGAVIVLAGEAENAAQSKLAYDIAANAYPASGMKVLNLVKSRTNDQLAVSVRVMEVRRTKLRELGTRWSAQNRYNQGVGGIGNLFSSALGTAGSQDLFASARFTIDRLTLDAFINYLRSEGAATMLAEPTIVATSGQKAKFLAGGELPVPTPAVYAGTNQVVNSYTFRPYGIGLEFTATIIDGDQVTLQLAPEVSAVDDSRVVDFSGSKIPGIITRKTETTVTLGFGESVAIAGLRAAEEAKDKRGLPFPTPGGIGDTLAGSRNSKRSDTELVLIVTPERVAAAQAKMPNPPTTLTPPKPAKGSASSTGAKK</sequence>
<evidence type="ECO:0000259" key="5">
    <source>
        <dbReference type="Pfam" id="PF13629"/>
    </source>
</evidence>
<reference evidence="7" key="1">
    <citation type="journal article" date="2019" name="Int. J. Syst. Evol. Microbiol.">
        <title>The Global Catalogue of Microorganisms (GCM) 10K type strain sequencing project: providing services to taxonomists for standard genome sequencing and annotation.</title>
        <authorList>
            <consortium name="The Broad Institute Genomics Platform"/>
            <consortium name="The Broad Institute Genome Sequencing Center for Infectious Disease"/>
            <person name="Wu L."/>
            <person name="Ma J."/>
        </authorList>
    </citation>
    <scope>NUCLEOTIDE SEQUENCE [LARGE SCALE GENOMIC DNA]</scope>
    <source>
        <strain evidence="7">CCUG 55074</strain>
    </source>
</reference>
<dbReference type="EMBL" id="JBHTLQ010000079">
    <property type="protein sequence ID" value="MFD1192787.1"/>
    <property type="molecule type" value="Genomic_DNA"/>
</dbReference>
<evidence type="ECO:0000256" key="3">
    <source>
        <dbReference type="SAM" id="SignalP"/>
    </source>
</evidence>
<proteinExistence type="inferred from homology"/>
<dbReference type="PANTHER" id="PTHR30332">
    <property type="entry name" value="PROBABLE GENERAL SECRETION PATHWAY PROTEIN D"/>
    <property type="match status" value="1"/>
</dbReference>
<name>A0ABW3T787_9CAUL</name>
<dbReference type="InterPro" id="IPR050810">
    <property type="entry name" value="Bact_Secretion_Sys_Channel"/>
</dbReference>
<feature type="domain" description="Pilus formation protein N-terminal" evidence="5">
    <location>
        <begin position="37"/>
        <end position="105"/>
    </location>
</feature>
<feature type="region of interest" description="Disordered" evidence="2">
    <location>
        <begin position="372"/>
        <end position="441"/>
    </location>
</feature>
<dbReference type="RefSeq" id="WP_377354747.1">
    <property type="nucleotide sequence ID" value="NZ_JBHTLQ010000079.1"/>
</dbReference>
<dbReference type="InterPro" id="IPR032789">
    <property type="entry name" value="T2SS-T3SS_pil_N"/>
</dbReference>
<evidence type="ECO:0000256" key="2">
    <source>
        <dbReference type="SAM" id="MobiDB-lite"/>
    </source>
</evidence>
<evidence type="ECO:0000313" key="7">
    <source>
        <dbReference type="Proteomes" id="UP001597216"/>
    </source>
</evidence>
<protein>
    <submittedName>
        <fullName evidence="6">Type II and III secretion system protein family protein</fullName>
    </submittedName>
</protein>
<evidence type="ECO:0000313" key="6">
    <source>
        <dbReference type="EMBL" id="MFD1192787.1"/>
    </source>
</evidence>
<feature type="domain" description="Type II/III secretion system secretin-like" evidence="4">
    <location>
        <begin position="246"/>
        <end position="408"/>
    </location>
</feature>
<accession>A0ABW3T787</accession>
<organism evidence="6 7">
    <name type="scientific">Phenylobacterium conjunctum</name>
    <dbReference type="NCBI Taxonomy" id="1298959"/>
    <lineage>
        <taxon>Bacteria</taxon>
        <taxon>Pseudomonadati</taxon>
        <taxon>Pseudomonadota</taxon>
        <taxon>Alphaproteobacteria</taxon>
        <taxon>Caulobacterales</taxon>
        <taxon>Caulobacteraceae</taxon>
        <taxon>Phenylobacterium</taxon>
    </lineage>
</organism>
<dbReference type="PANTHER" id="PTHR30332:SF17">
    <property type="entry name" value="TYPE IV PILIATION SYSTEM PROTEIN DR_0774-RELATED"/>
    <property type="match status" value="1"/>
</dbReference>
<dbReference type="Proteomes" id="UP001597216">
    <property type="component" value="Unassembled WGS sequence"/>
</dbReference>
<dbReference type="Pfam" id="PF00263">
    <property type="entry name" value="Secretin"/>
    <property type="match status" value="1"/>
</dbReference>
<comment type="similarity">
    <text evidence="1">Belongs to the bacterial secretin family.</text>
</comment>
<gene>
    <name evidence="6" type="ORF">ACFQ27_19520</name>
</gene>
<evidence type="ECO:0000256" key="1">
    <source>
        <dbReference type="RuleBase" id="RU004003"/>
    </source>
</evidence>
<keyword evidence="7" id="KW-1185">Reference proteome</keyword>
<evidence type="ECO:0000259" key="4">
    <source>
        <dbReference type="Pfam" id="PF00263"/>
    </source>
</evidence>
<dbReference type="InterPro" id="IPR004846">
    <property type="entry name" value="T2SS/T3SS_dom"/>
</dbReference>
<feature type="signal peptide" evidence="3">
    <location>
        <begin position="1"/>
        <end position="20"/>
    </location>
</feature>
<dbReference type="Pfam" id="PF13629">
    <property type="entry name" value="T2SS-T3SS_pil_N"/>
    <property type="match status" value="1"/>
</dbReference>
<comment type="caution">
    <text evidence="6">The sequence shown here is derived from an EMBL/GenBank/DDBJ whole genome shotgun (WGS) entry which is preliminary data.</text>
</comment>